<dbReference type="Gene3D" id="3.60.10.10">
    <property type="entry name" value="Endonuclease/exonuclease/phosphatase"/>
    <property type="match status" value="1"/>
</dbReference>
<dbReference type="RefSeq" id="WP_380752739.1">
    <property type="nucleotide sequence ID" value="NZ_JBHSRF010000018.1"/>
</dbReference>
<dbReference type="SUPFAM" id="SSF56219">
    <property type="entry name" value="DNase I-like"/>
    <property type="match status" value="1"/>
</dbReference>
<dbReference type="GO" id="GO:0004519">
    <property type="term" value="F:endonuclease activity"/>
    <property type="evidence" value="ECO:0007669"/>
    <property type="project" value="UniProtKB-KW"/>
</dbReference>
<dbReference type="EMBL" id="JBHSRF010000018">
    <property type="protein sequence ID" value="MFC6082530.1"/>
    <property type="molecule type" value="Genomic_DNA"/>
</dbReference>
<keyword evidence="3" id="KW-0540">Nuclease</keyword>
<keyword evidence="4" id="KW-1185">Reference proteome</keyword>
<evidence type="ECO:0000313" key="3">
    <source>
        <dbReference type="EMBL" id="MFC6082530.1"/>
    </source>
</evidence>
<evidence type="ECO:0000256" key="1">
    <source>
        <dbReference type="SAM" id="MobiDB-lite"/>
    </source>
</evidence>
<dbReference type="Proteomes" id="UP001596137">
    <property type="component" value="Unassembled WGS sequence"/>
</dbReference>
<proteinExistence type="predicted"/>
<evidence type="ECO:0000313" key="4">
    <source>
        <dbReference type="Proteomes" id="UP001596137"/>
    </source>
</evidence>
<dbReference type="InterPro" id="IPR036691">
    <property type="entry name" value="Endo/exonu/phosph_ase_sf"/>
</dbReference>
<dbReference type="InterPro" id="IPR005135">
    <property type="entry name" value="Endo/exonuclease/phosphatase"/>
</dbReference>
<reference evidence="4" key="1">
    <citation type="journal article" date="2019" name="Int. J. Syst. Evol. Microbiol.">
        <title>The Global Catalogue of Microorganisms (GCM) 10K type strain sequencing project: providing services to taxonomists for standard genome sequencing and annotation.</title>
        <authorList>
            <consortium name="The Broad Institute Genomics Platform"/>
            <consortium name="The Broad Institute Genome Sequencing Center for Infectious Disease"/>
            <person name="Wu L."/>
            <person name="Ma J."/>
        </authorList>
    </citation>
    <scope>NUCLEOTIDE SEQUENCE [LARGE SCALE GENOMIC DNA]</scope>
    <source>
        <strain evidence="4">JCM 30346</strain>
    </source>
</reference>
<gene>
    <name evidence="3" type="ORF">ACFP1K_15290</name>
</gene>
<sequence length="427" mass="43916">MLAVLCPAVVTAAVPALGSAPDCDVPKPPPVCRKNDPGGEPRGRAPVGELESVVSVAGGVRVRGWVIDPDGTAAVGVRISVSGVVKKTLTASENRPDVAAAHPRQGADHGFDVLLAAMKGHPRICVQAVDKGPREPVTLGCQVLSAGPPAAPAGQATLSVATLNILGNDDTARAGGLPGFDVRISPMAAALRGFDVVGLQEVADASEAERLAHAAGFPYHTVGSAAGVPDQAILSRHPLSDVRRLEGPKPGCVLGINCGGPVWILAATADVHGQPVRIVNTHLSGDYAPQKLDRTAWRAAQAKYVKDVLVTPYRGHVVVVGDFNGDDSLVIAKGGPLLDAADTAPSVFPGPDGQPHCGDRIDLILPRPPMKALSYDGVYGGPYCPPAGMSDHPRVAAVLTLPKLAAPKPVNPEALCALRPRIPACLR</sequence>
<dbReference type="Pfam" id="PF03372">
    <property type="entry name" value="Exo_endo_phos"/>
    <property type="match status" value="1"/>
</dbReference>
<feature type="domain" description="Endonuclease/exonuclease/phosphatase" evidence="2">
    <location>
        <begin position="161"/>
        <end position="379"/>
    </location>
</feature>
<keyword evidence="3" id="KW-0255">Endonuclease</keyword>
<accession>A0ABW1NGL1</accession>
<keyword evidence="3" id="KW-0378">Hydrolase</keyword>
<name>A0ABW1NGL1_9ACTN</name>
<feature type="region of interest" description="Disordered" evidence="1">
    <location>
        <begin position="19"/>
        <end position="46"/>
    </location>
</feature>
<feature type="compositionally biased region" description="Basic and acidic residues" evidence="1">
    <location>
        <begin position="33"/>
        <end position="43"/>
    </location>
</feature>
<evidence type="ECO:0000259" key="2">
    <source>
        <dbReference type="Pfam" id="PF03372"/>
    </source>
</evidence>
<comment type="caution">
    <text evidence="3">The sequence shown here is derived from an EMBL/GenBank/DDBJ whole genome shotgun (WGS) entry which is preliminary data.</text>
</comment>
<protein>
    <submittedName>
        <fullName evidence="3">Endonuclease/exonuclease/phosphatase family protein</fullName>
    </submittedName>
</protein>
<organism evidence="3 4">
    <name type="scientific">Sphaerisporangium aureirubrum</name>
    <dbReference type="NCBI Taxonomy" id="1544736"/>
    <lineage>
        <taxon>Bacteria</taxon>
        <taxon>Bacillati</taxon>
        <taxon>Actinomycetota</taxon>
        <taxon>Actinomycetes</taxon>
        <taxon>Streptosporangiales</taxon>
        <taxon>Streptosporangiaceae</taxon>
        <taxon>Sphaerisporangium</taxon>
    </lineage>
</organism>